<feature type="signal peptide" evidence="1">
    <location>
        <begin position="1"/>
        <end position="33"/>
    </location>
</feature>
<dbReference type="SUPFAM" id="SSF49373">
    <property type="entry name" value="Invasin/intimin cell-adhesion fragments"/>
    <property type="match status" value="1"/>
</dbReference>
<evidence type="ECO:0000256" key="1">
    <source>
        <dbReference type="SAM" id="SignalP"/>
    </source>
</evidence>
<protein>
    <recommendedName>
        <fullName evidence="4">Big-1 domain-containing protein</fullName>
    </recommendedName>
</protein>
<keyword evidence="3" id="KW-1185">Reference proteome</keyword>
<dbReference type="EMBL" id="JACHLP010000006">
    <property type="protein sequence ID" value="MBB4844766.1"/>
    <property type="molecule type" value="Genomic_DNA"/>
</dbReference>
<sequence>MSKKRFEWGRGITRVLCAGAVAVLMAACGGGSAGTSVFDPKDPSNPTTPGALTDVAVVADKVSIPNSGTEVVTLTVTALTTGNAALIGVATPVSVEVSAGAIVTASGKVTDTKDGKLSAIVSLVDKTSRTVTVTAKSGSISKTVSFTVVDSVTGSSVADLSVVVDKATLPNTGLEQAKITVTSLDASRSAIGGAAVSLQVVDVGDAVLLDPGQTTTDPATGQLSRRLSLQNIKSKRTIAIKASSGTVSRTITVDVVDPPAGTVLVANDLTMTLSKASINNSGSESVDVVAKAVDANRNALAGIDVIFAVDNDGVFIPVSTKTDARGEAKGKVEIGSNRTVRTILITAQSVGAAGTLKVVRPLSVTGAKLVATVNQPNRLVGEPGSVDYTLVDVNGSPIPDVAIVVTGPGSASGRGTTSAQGRWTYNYTAEGSGRMSIKAVGGAGDTPVESFVNVAAVPGPLPDTTKILSATMTMDPIVVKVNQPGSDVNRAEIRLLFRGEKNAPIENVRVKVGLGPNNSSTDGRLSVSENDAPLLSDKNGIVTLSFIPGQRSSPTDQVKIYACYGRTDNLGRTSDATPCSNGFAISPVSLTIVESPISISIGSDDVLVVGDTGLTYIAKFTVLVVDAAGNPKSGVQISPMIDLLGYAKGEYSWDATEKRWYIPGLDINGTPANLKDDFPKYLKCPNEDRLEPDGIRNGTIETIGNVTEDINGNGQLDPRKSDVSVSMVGSTTTDANGLATLRIEYPKSAASWVRYMLKVSAPGVLSPPAWFGRYEERWLPTLLDAIKSEASPAFVTSPYGTNIEGYYLLPTDSLFGTDPFVVARPGCKVPR</sequence>
<keyword evidence="1" id="KW-0732">Signal</keyword>
<dbReference type="AlphaFoldDB" id="A0A840L9J9"/>
<reference evidence="2 3" key="1">
    <citation type="submission" date="2020-08" db="EMBL/GenBank/DDBJ databases">
        <title>Functional genomics of gut bacteria from endangered species of beetles.</title>
        <authorList>
            <person name="Carlos-Shanley C."/>
        </authorList>
    </citation>
    <scope>NUCLEOTIDE SEQUENCE [LARGE SCALE GENOMIC DNA]</scope>
    <source>
        <strain evidence="2 3">S00239</strain>
    </source>
</reference>
<organism evidence="2 3">
    <name type="scientific">Roseateles oligotrophus</name>
    <dbReference type="NCBI Taxonomy" id="1769250"/>
    <lineage>
        <taxon>Bacteria</taxon>
        <taxon>Pseudomonadati</taxon>
        <taxon>Pseudomonadota</taxon>
        <taxon>Betaproteobacteria</taxon>
        <taxon>Burkholderiales</taxon>
        <taxon>Sphaerotilaceae</taxon>
        <taxon>Roseateles</taxon>
    </lineage>
</organism>
<comment type="caution">
    <text evidence="2">The sequence shown here is derived from an EMBL/GenBank/DDBJ whole genome shotgun (WGS) entry which is preliminary data.</text>
</comment>
<gene>
    <name evidence="2" type="ORF">HNP55_003310</name>
</gene>
<feature type="chain" id="PRO_5032620257" description="Big-1 domain-containing protein" evidence="1">
    <location>
        <begin position="34"/>
        <end position="831"/>
    </location>
</feature>
<dbReference type="Gene3D" id="2.60.40.10">
    <property type="entry name" value="Immunoglobulins"/>
    <property type="match status" value="1"/>
</dbReference>
<proteinExistence type="predicted"/>
<evidence type="ECO:0008006" key="4">
    <source>
        <dbReference type="Google" id="ProtNLM"/>
    </source>
</evidence>
<dbReference type="InterPro" id="IPR013783">
    <property type="entry name" value="Ig-like_fold"/>
</dbReference>
<evidence type="ECO:0000313" key="3">
    <source>
        <dbReference type="Proteomes" id="UP000562027"/>
    </source>
</evidence>
<dbReference type="InterPro" id="IPR008964">
    <property type="entry name" value="Invasin/intimin_cell_adhesion"/>
</dbReference>
<dbReference type="Proteomes" id="UP000562027">
    <property type="component" value="Unassembled WGS sequence"/>
</dbReference>
<name>A0A840L9J9_9BURK</name>
<evidence type="ECO:0000313" key="2">
    <source>
        <dbReference type="EMBL" id="MBB4844766.1"/>
    </source>
</evidence>
<dbReference type="PROSITE" id="PS51257">
    <property type="entry name" value="PROKAR_LIPOPROTEIN"/>
    <property type="match status" value="1"/>
</dbReference>
<accession>A0A840L9J9</accession>